<keyword evidence="5" id="KW-0742">SOS response</keyword>
<evidence type="ECO:0008006" key="10">
    <source>
        <dbReference type="Google" id="ProtNLM"/>
    </source>
</evidence>
<protein>
    <recommendedName>
        <fullName evidence="10">Helicase</fullName>
    </recommendedName>
</protein>
<feature type="domain" description="Helicase C-terminal" evidence="7">
    <location>
        <begin position="507"/>
        <end position="661"/>
    </location>
</feature>
<keyword evidence="3" id="KW-0347">Helicase</keyword>
<evidence type="ECO:0000259" key="7">
    <source>
        <dbReference type="PROSITE" id="PS51194"/>
    </source>
</evidence>
<proteinExistence type="predicted"/>
<evidence type="ECO:0000256" key="5">
    <source>
        <dbReference type="ARBA" id="ARBA00023236"/>
    </source>
</evidence>
<dbReference type="Gene3D" id="3.40.50.300">
    <property type="entry name" value="P-loop containing nucleotide triphosphate hydrolases"/>
    <property type="match status" value="2"/>
</dbReference>
<dbReference type="Proteomes" id="UP000218689">
    <property type="component" value="Unassembled WGS sequence"/>
</dbReference>
<dbReference type="CDD" id="cd17926">
    <property type="entry name" value="DEXHc_RE"/>
    <property type="match status" value="1"/>
</dbReference>
<evidence type="ECO:0000256" key="2">
    <source>
        <dbReference type="ARBA" id="ARBA00022801"/>
    </source>
</evidence>
<dbReference type="Pfam" id="PF00271">
    <property type="entry name" value="Helicase_C"/>
    <property type="match status" value="1"/>
</dbReference>
<evidence type="ECO:0000256" key="3">
    <source>
        <dbReference type="ARBA" id="ARBA00022806"/>
    </source>
</evidence>
<dbReference type="SMART" id="SM00487">
    <property type="entry name" value="DEXDc"/>
    <property type="match status" value="1"/>
</dbReference>
<dbReference type="AlphaFoldDB" id="A0A224X959"/>
<gene>
    <name evidence="8" type="ORF">RsY01_1414</name>
</gene>
<keyword evidence="9" id="KW-1185">Reference proteome</keyword>
<dbReference type="GO" id="GO:0016787">
    <property type="term" value="F:hydrolase activity"/>
    <property type="evidence" value="ECO:0007669"/>
    <property type="project" value="UniProtKB-KW"/>
</dbReference>
<keyword evidence="2" id="KW-0378">Hydrolase</keyword>
<dbReference type="InterPro" id="IPR050615">
    <property type="entry name" value="ATP-dep_DNA_Helicase"/>
</dbReference>
<dbReference type="Pfam" id="PF04851">
    <property type="entry name" value="ResIII"/>
    <property type="match status" value="1"/>
</dbReference>
<dbReference type="InterPro" id="IPR014001">
    <property type="entry name" value="Helicase_ATP-bd"/>
</dbReference>
<sequence length="797" mass="91591">MLIDDTTYLLVMDFDKADAIKSAQAVVTTCEREGIDCLIERSRSGKGIHLWFFFASNIPARLARRFGSAILTTTLMQQPGIDFSSYDRMIPMQDTLPTGGFGNLIALPLQFKNVQEGRSTFLTNTFQPIMNLWEHLLVKKHYSEKEILDFTEVTESKAGYELFDKHFQPKVSKREVAYPKAIRCIAAGELIIAKENLSRKEQIQLMYLATFRNPEFVKRQRMRAPIWQDNIPQFITSAREDEHNIYLPRGLTAKLKSVIDDIKWQDMKSAGQEIIVKFNGSLRPEQEEGFEALSQTDLGILSARTGFGKTVVSAKLIAERKTSTLIIVHLDNLVNQWKSRLDEFLTIETEPFEELTKTGRKRKKEKVGILSGQKNKQSKVVDIVTIGKLAKMANLADFFKDYGMVIVDECHHIAAPSFEAVIRYASVKFLYGLSATPQRKDGLEAIILMRCGQIVFESQRMQSENLLIQQYVYPRYTSIGEISSEFLHDTYTNQLKRLSQSKNRNKQIVQDVLAQAKLGRTVLLLSERVAHLKILSEMMREELDEIPLFEMTGQGKRAENRDKIAQMSQMKTPFVLLSTSKFAGEGFDLPQLDTLIFALPFSWKGNQQQYLGRLQRNLSEKTELRVYDYVDISVPRFAKMYQKRLTTYRKQDYRLAEDELTSAYQSKVFDSHNYQQTLENDLLNAKNSVEIIVPKLNLQLIRRLEHVKGKVQIITKNPEILRGKARETQKSLIELLTHQAIQVIFNAKIQQSILIIDDEICWYGSIQFWGYKDLSATSIRFVSDRLGKELLADYPLS</sequence>
<dbReference type="CDD" id="cd18785">
    <property type="entry name" value="SF2_C"/>
    <property type="match status" value="1"/>
</dbReference>
<accession>A0A224X959</accession>
<dbReference type="EMBL" id="BEDT01000003">
    <property type="protein sequence ID" value="GAX47810.1"/>
    <property type="molecule type" value="Genomic_DNA"/>
</dbReference>
<dbReference type="InterPro" id="IPR054347">
    <property type="entry name" value="TOTE_primase"/>
</dbReference>
<keyword evidence="4" id="KW-0067">ATP-binding</keyword>
<organism evidence="8 9">
    <name type="scientific">Pseudolactococcus reticulitermitis</name>
    <dbReference type="NCBI Taxonomy" id="2025039"/>
    <lineage>
        <taxon>Bacteria</taxon>
        <taxon>Bacillati</taxon>
        <taxon>Bacillota</taxon>
        <taxon>Bacilli</taxon>
        <taxon>Lactobacillales</taxon>
        <taxon>Streptococcaceae</taxon>
        <taxon>Pseudolactococcus</taxon>
    </lineage>
</organism>
<dbReference type="GO" id="GO:0004386">
    <property type="term" value="F:helicase activity"/>
    <property type="evidence" value="ECO:0007669"/>
    <property type="project" value="UniProtKB-KW"/>
</dbReference>
<evidence type="ECO:0000259" key="6">
    <source>
        <dbReference type="PROSITE" id="PS51192"/>
    </source>
</evidence>
<evidence type="ECO:0000256" key="1">
    <source>
        <dbReference type="ARBA" id="ARBA00022741"/>
    </source>
</evidence>
<evidence type="ECO:0000256" key="4">
    <source>
        <dbReference type="ARBA" id="ARBA00022840"/>
    </source>
</evidence>
<feature type="domain" description="Helicase ATP-binding" evidence="6">
    <location>
        <begin position="290"/>
        <end position="455"/>
    </location>
</feature>
<dbReference type="GO" id="GO:0005524">
    <property type="term" value="F:ATP binding"/>
    <property type="evidence" value="ECO:0007669"/>
    <property type="project" value="UniProtKB-KW"/>
</dbReference>
<keyword evidence="1" id="KW-0547">Nucleotide-binding</keyword>
<dbReference type="Pfam" id="PF22548">
    <property type="entry name" value="AEP-TOTE"/>
    <property type="match status" value="1"/>
</dbReference>
<dbReference type="InterPro" id="IPR027417">
    <property type="entry name" value="P-loop_NTPase"/>
</dbReference>
<reference evidence="9" key="1">
    <citation type="submission" date="2017-08" db="EMBL/GenBank/DDBJ databases">
        <title>Draft genome sequence of Lactococcus sp. strain Rs-Y01, isolated from the gut of the lower termite Reticulitermes speratus.</title>
        <authorList>
            <person name="Ohkuma M."/>
            <person name="Yuki M."/>
        </authorList>
    </citation>
    <scope>NUCLEOTIDE SEQUENCE [LARGE SCALE GENOMIC DNA]</scope>
    <source>
        <strain evidence="9">Rs-Y01</strain>
    </source>
</reference>
<dbReference type="GO" id="GO:0009432">
    <property type="term" value="P:SOS response"/>
    <property type="evidence" value="ECO:0007669"/>
    <property type="project" value="UniProtKB-KW"/>
</dbReference>
<dbReference type="PANTHER" id="PTHR11274:SF0">
    <property type="entry name" value="GENERAL TRANSCRIPTION AND DNA REPAIR FACTOR IIH HELICASE SUBUNIT XPB"/>
    <property type="match status" value="1"/>
</dbReference>
<name>A0A224X959_9LACT</name>
<dbReference type="GO" id="GO:0003677">
    <property type="term" value="F:DNA binding"/>
    <property type="evidence" value="ECO:0007669"/>
    <property type="project" value="InterPro"/>
</dbReference>
<evidence type="ECO:0000313" key="8">
    <source>
        <dbReference type="EMBL" id="GAX47810.1"/>
    </source>
</evidence>
<dbReference type="SUPFAM" id="SSF52540">
    <property type="entry name" value="P-loop containing nucleoside triphosphate hydrolases"/>
    <property type="match status" value="2"/>
</dbReference>
<dbReference type="CDD" id="cd09126">
    <property type="entry name" value="PLDc_C_DEXD_like"/>
    <property type="match status" value="1"/>
</dbReference>
<dbReference type="PROSITE" id="PS51192">
    <property type="entry name" value="HELICASE_ATP_BIND_1"/>
    <property type="match status" value="1"/>
</dbReference>
<dbReference type="PROSITE" id="PS51194">
    <property type="entry name" value="HELICASE_CTER"/>
    <property type="match status" value="1"/>
</dbReference>
<dbReference type="InterPro" id="IPR001650">
    <property type="entry name" value="Helicase_C-like"/>
</dbReference>
<dbReference type="OrthoDB" id="9802848at2"/>
<keyword evidence="5" id="KW-0227">DNA damage</keyword>
<dbReference type="PANTHER" id="PTHR11274">
    <property type="entry name" value="RAD25/XP-B DNA REPAIR HELICASE"/>
    <property type="match status" value="1"/>
</dbReference>
<dbReference type="InterPro" id="IPR006935">
    <property type="entry name" value="Helicase/UvrB_N"/>
</dbReference>
<comment type="caution">
    <text evidence="8">The sequence shown here is derived from an EMBL/GenBank/DDBJ whole genome shotgun (WGS) entry which is preliminary data.</text>
</comment>
<evidence type="ECO:0000313" key="9">
    <source>
        <dbReference type="Proteomes" id="UP000218689"/>
    </source>
</evidence>